<feature type="signal peptide" evidence="2">
    <location>
        <begin position="1"/>
        <end position="32"/>
    </location>
</feature>
<keyword evidence="2" id="KW-0732">Signal</keyword>
<feature type="compositionally biased region" description="Polar residues" evidence="1">
    <location>
        <begin position="55"/>
        <end position="66"/>
    </location>
</feature>
<feature type="compositionally biased region" description="Basic and acidic residues" evidence="1">
    <location>
        <begin position="40"/>
        <end position="53"/>
    </location>
</feature>
<dbReference type="KEGG" id="rme:Rmet_6742"/>
<evidence type="ECO:0000256" key="2">
    <source>
        <dbReference type="SAM" id="SignalP"/>
    </source>
</evidence>
<geneLocation type="plasmid" evidence="3 4">
    <name>megaplasmid</name>
</geneLocation>
<dbReference type="HOGENOM" id="CLU_2828126_0_0_4"/>
<organism evidence="3 4">
    <name type="scientific">Cupriavidus metallidurans (strain ATCC 43123 / DSM 2839 / NBRC 102507 / CH34)</name>
    <name type="common">Ralstonia metallidurans</name>
    <dbReference type="NCBI Taxonomy" id="266264"/>
    <lineage>
        <taxon>Bacteria</taxon>
        <taxon>Pseudomonadati</taxon>
        <taxon>Pseudomonadota</taxon>
        <taxon>Betaproteobacteria</taxon>
        <taxon>Burkholderiales</taxon>
        <taxon>Burkholderiaceae</taxon>
        <taxon>Cupriavidus</taxon>
    </lineage>
</organism>
<evidence type="ECO:0000313" key="4">
    <source>
        <dbReference type="Proteomes" id="UP000002429"/>
    </source>
</evidence>
<keyword evidence="3" id="KW-0614">Plasmid</keyword>
<name>D3DYF1_CUPMC</name>
<protein>
    <submittedName>
        <fullName evidence="3">Uncharacterized protein</fullName>
    </submittedName>
</protein>
<dbReference type="EMBL" id="CP000353">
    <property type="protein sequence ID" value="ADC45321.1"/>
    <property type="molecule type" value="Genomic_DNA"/>
</dbReference>
<sequence>MRYIELSPYVARQQIRLRFALLLRSNSLYAFAQTLSATRPGDKRQLRMRERAHPSQYSRYATTSSR</sequence>
<evidence type="ECO:0000256" key="1">
    <source>
        <dbReference type="SAM" id="MobiDB-lite"/>
    </source>
</evidence>
<keyword evidence="4" id="KW-1185">Reference proteome</keyword>
<reference evidence="4" key="1">
    <citation type="journal article" date="2010" name="PLoS ONE">
        <title>The complete genome sequence of Cupriavidus metallidurans strain CH34, a master survivalist in harsh and anthropogenic environments.</title>
        <authorList>
            <person name="Janssen P.J."/>
            <person name="Van Houdt R."/>
            <person name="Moors H."/>
            <person name="Monsieurs P."/>
            <person name="Morin N."/>
            <person name="Michaux A."/>
            <person name="Benotmane M.A."/>
            <person name="Leys N."/>
            <person name="Vallaeys T."/>
            <person name="Lapidus A."/>
            <person name="Monchy S."/>
            <person name="Medigue C."/>
            <person name="Taghavi S."/>
            <person name="McCorkle S."/>
            <person name="Dunn J."/>
            <person name="van der Lelie D."/>
            <person name="Mergeay M."/>
        </authorList>
    </citation>
    <scope>NUCLEOTIDE SEQUENCE [LARGE SCALE GENOMIC DNA]</scope>
    <source>
        <strain evidence="4">ATCC 43123 / DSM 2839 / NBRC 102507 / CH34</strain>
    </source>
</reference>
<accession>D3DYF1</accession>
<evidence type="ECO:0000313" key="3">
    <source>
        <dbReference type="EMBL" id="ADC45321.1"/>
    </source>
</evidence>
<feature type="chain" id="PRO_5003043240" evidence="2">
    <location>
        <begin position="33"/>
        <end position="66"/>
    </location>
</feature>
<proteinExistence type="predicted"/>
<dbReference type="AlphaFoldDB" id="D3DYF1"/>
<feature type="region of interest" description="Disordered" evidence="1">
    <location>
        <begin position="40"/>
        <end position="66"/>
    </location>
</feature>
<dbReference type="Proteomes" id="UP000002429">
    <property type="component" value="Plasmid megaplasmid"/>
</dbReference>
<gene>
    <name evidence="3" type="ordered locus">Rmet_6742</name>
</gene>